<comment type="caution">
    <text evidence="3">The sequence shown here is derived from an EMBL/GenBank/DDBJ whole genome shotgun (WGS) entry which is preliminary data.</text>
</comment>
<dbReference type="GO" id="GO:0006281">
    <property type="term" value="P:DNA repair"/>
    <property type="evidence" value="ECO:0007669"/>
    <property type="project" value="UniProtKB-KW"/>
</dbReference>
<sequence length="1541" mass="177757">MRKNVFAMVYQEGQPTLFLTFSPSESTWIDLLKILYKLRYSKTLSDDIVLTYDQKADLIRQYPVVCATYFDHRFRALFKLIKSKNVIFKEHNVKHFFYRVEHQHRGSPHVHMLLWLDNAPVFDPEKPETFGACVALINKYIKCMVDDSSPAHQYLHENTHNHTHTCYRTDKDKQMKKCRFNIPYPPMNETCILTPLTAENSYSHLITRQIRIQQYEKLLQYLRDFKDSETSSDPSLEDILQILSIQDVNEYKSIIRTVIKRPTVFLKRTIKQRMISGFNEELFPLWQSNMDIQFKLDVYSCVRYVNEYIGKSQRGISKLMRDIVENLKTSTDISVKEQLKRIASTFSGSQEISAPEAVYTCLSMKQCNTSTGYIFINTSHPEKRTRMLKPIAIRGEMDPQSDDIFYDGLIEHYSCRPNSLEDITLAEFGANYEVRAETNYSIDSTLIGKPNKCIHKRKIRKIIRYLRFNVDKNEQDFYRENVMLFLPWRDETVDLLNINCKQVYETNIDRIKNLYQQFNKVKETQLDNNENQIEAEQGHNNNLVQDEEDWVPDDILINYVGDYMETTNIQDVDVPKDGGKIKVHRIDNEQYNDLIRCLNDGQRQLLYHTTHTIRRQIWGRDSPAIKAFVTGSAGAGKSLLIRALAQSVIRISNKRPDIDDLSLPPVLLTAPTGKAAYGIRGLTLHSAFKLLLNQFAGLLPKLSSNISNTLRCQSANVKLLIIDEISMVGIKTLGYIDQRLRSILRINKPFGDINIIVFDDFYQLAPETFKFYELTDIMRQKDDKQFTIMLTKLARGQLEEADVKYFQNLITQLDITFQPQVMHLWATNNEVDEMNVRVLNSMNQVGFISEAIDMSAKQLDIESAKKLPRQKTMSLPLRLVLKETAKYMVIGNISTENGIVNSAIGELMQINKGQTVGGKEVAKRVWIKFDEPDVGQTEPEGEHTDDMCKWTPIEMTKLEFQLGNAEHHKVTRMQLPLVEALALTVHKSQGATYKSVAFHIPKKYLKCNMLYVGCSRATSAQGLRVDHFPAKPPKPSKVEHEMSRLRTPSCALNPRFTKIMIDNKQLSCMSHNIRSLKKYENHINADNILLRSQLMFFQETGSKSTDTYNIKNHIECCRIDSIHANGKSGYGTSIDNVISNVETAALVYESLISDHRPILHMDKETYNEIEDRSMTVDDQTEEEVNENNMSKPKANKVNVGTLVKSTEVSNNNNFDDIEFIRVDSGTVMVLETDIKSTEVSNNDKFDEIEFIHVDSCTLMVPENFNRSSNISFESSTNATTSKVQKIIPKIENPKGIISSGIHGFTNIDNVSCYANSVIQVLFHCESLVNKISNNELGPTLQQCLDEYSNNSISSNTRTIREYLDSETIYYTLIEQQDCVQFLEALMNRNRHTFDSLFGFQELYSSRCNLCSHTTTSYVPTSLILHLDIPQDRSQTLQTLLSTDQNVWSSISDYRCNNCNNIGGYENKHQIILSNEYIIQCTIHYFRNCWRALQTSCRYITYWSKHKLWPYYMAYLKQGHSNWVSADDTTIAEKRWPNNSKD</sequence>
<dbReference type="PANTHER" id="PTHR47642:SF8">
    <property type="entry name" value="ATP-DEPENDENT DNA HELICASE"/>
    <property type="match status" value="1"/>
</dbReference>
<evidence type="ECO:0000313" key="3">
    <source>
        <dbReference type="EMBL" id="KAF0747465.1"/>
    </source>
</evidence>
<dbReference type="CDD" id="cd18809">
    <property type="entry name" value="SF1_C_RecD"/>
    <property type="match status" value="1"/>
</dbReference>
<keyword evidence="1" id="KW-0547">Nucleotide-binding</keyword>
<comment type="similarity">
    <text evidence="1">Belongs to the helicase family.</text>
</comment>
<dbReference type="GO" id="GO:0006310">
    <property type="term" value="P:DNA recombination"/>
    <property type="evidence" value="ECO:0007669"/>
    <property type="project" value="UniProtKB-KW"/>
</dbReference>
<dbReference type="PANTHER" id="PTHR47642">
    <property type="entry name" value="ATP-DEPENDENT DNA HELICASE"/>
    <property type="match status" value="1"/>
</dbReference>
<dbReference type="GO" id="GO:0016787">
    <property type="term" value="F:hydrolase activity"/>
    <property type="evidence" value="ECO:0007669"/>
    <property type="project" value="UniProtKB-KW"/>
</dbReference>
<dbReference type="InterPro" id="IPR051055">
    <property type="entry name" value="PIF1_helicase"/>
</dbReference>
<name>A0A6G0Y1B9_APHCR</name>
<evidence type="ECO:0000259" key="2">
    <source>
        <dbReference type="PROSITE" id="PS50235"/>
    </source>
</evidence>
<dbReference type="InterPro" id="IPR025476">
    <property type="entry name" value="Helitron_helicase-like"/>
</dbReference>
<dbReference type="GO" id="GO:0043139">
    <property type="term" value="F:5'-3' DNA helicase activity"/>
    <property type="evidence" value="ECO:0007669"/>
    <property type="project" value="UniProtKB-EC"/>
</dbReference>
<dbReference type="Gene3D" id="3.40.50.300">
    <property type="entry name" value="P-loop containing nucleotide triphosphate hydrolases"/>
    <property type="match status" value="2"/>
</dbReference>
<reference evidence="3 4" key="1">
    <citation type="submission" date="2019-08" db="EMBL/GenBank/DDBJ databases">
        <title>Whole genome of Aphis craccivora.</title>
        <authorList>
            <person name="Voronova N.V."/>
            <person name="Shulinski R.S."/>
            <person name="Bandarenka Y.V."/>
            <person name="Zhorov D.G."/>
            <person name="Warner D."/>
        </authorList>
    </citation>
    <scope>NUCLEOTIDE SEQUENCE [LARGE SCALE GENOMIC DNA]</scope>
    <source>
        <strain evidence="3">180601</strain>
        <tissue evidence="3">Whole Body</tissue>
    </source>
</reference>
<dbReference type="EC" id="5.6.2.3" evidence="1"/>
<proteinExistence type="inferred from homology"/>
<dbReference type="Pfam" id="PF05970">
    <property type="entry name" value="PIF1"/>
    <property type="match status" value="1"/>
</dbReference>
<dbReference type="InterPro" id="IPR028889">
    <property type="entry name" value="USP"/>
</dbReference>
<keyword evidence="1" id="KW-0234">DNA repair</keyword>
<dbReference type="EMBL" id="VUJU01006837">
    <property type="protein sequence ID" value="KAF0747465.1"/>
    <property type="molecule type" value="Genomic_DNA"/>
</dbReference>
<keyword evidence="1 3" id="KW-0347">Helicase</keyword>
<keyword evidence="1" id="KW-0067">ATP-binding</keyword>
<dbReference type="GO" id="GO:0000723">
    <property type="term" value="P:telomere maintenance"/>
    <property type="evidence" value="ECO:0007669"/>
    <property type="project" value="InterPro"/>
</dbReference>
<dbReference type="GO" id="GO:0005524">
    <property type="term" value="F:ATP binding"/>
    <property type="evidence" value="ECO:0007669"/>
    <property type="project" value="UniProtKB-KW"/>
</dbReference>
<evidence type="ECO:0000256" key="1">
    <source>
        <dbReference type="RuleBase" id="RU363044"/>
    </source>
</evidence>
<dbReference type="Gene3D" id="3.90.70.10">
    <property type="entry name" value="Cysteine proteinases"/>
    <property type="match status" value="1"/>
</dbReference>
<dbReference type="InterPro" id="IPR010285">
    <property type="entry name" value="DNA_helicase_pif1-like_DEAD"/>
</dbReference>
<organism evidence="3 4">
    <name type="scientific">Aphis craccivora</name>
    <name type="common">Cowpea aphid</name>
    <dbReference type="NCBI Taxonomy" id="307492"/>
    <lineage>
        <taxon>Eukaryota</taxon>
        <taxon>Metazoa</taxon>
        <taxon>Ecdysozoa</taxon>
        <taxon>Arthropoda</taxon>
        <taxon>Hexapoda</taxon>
        <taxon>Insecta</taxon>
        <taxon>Pterygota</taxon>
        <taxon>Neoptera</taxon>
        <taxon>Paraneoptera</taxon>
        <taxon>Hemiptera</taxon>
        <taxon>Sternorrhyncha</taxon>
        <taxon>Aphidomorpha</taxon>
        <taxon>Aphidoidea</taxon>
        <taxon>Aphididae</taxon>
        <taxon>Aphidini</taxon>
        <taxon>Aphis</taxon>
        <taxon>Aphis</taxon>
    </lineage>
</organism>
<protein>
    <recommendedName>
        <fullName evidence="1">ATP-dependent DNA helicase</fullName>
        <ecNumber evidence="1">5.6.2.3</ecNumber>
    </recommendedName>
</protein>
<dbReference type="InterPro" id="IPR027417">
    <property type="entry name" value="P-loop_NTPase"/>
</dbReference>
<keyword evidence="1" id="KW-0227">DNA damage</keyword>
<keyword evidence="1" id="KW-0233">DNA recombination</keyword>
<dbReference type="PROSITE" id="PS50235">
    <property type="entry name" value="USP_3"/>
    <property type="match status" value="1"/>
</dbReference>
<dbReference type="Proteomes" id="UP000478052">
    <property type="component" value="Unassembled WGS sequence"/>
</dbReference>
<gene>
    <name evidence="3" type="ORF">FWK35_00023850</name>
</gene>
<comment type="cofactor">
    <cofactor evidence="1">
        <name>Mg(2+)</name>
        <dbReference type="ChEBI" id="CHEBI:18420"/>
    </cofactor>
</comment>
<keyword evidence="1" id="KW-0378">Hydrolase</keyword>
<comment type="catalytic activity">
    <reaction evidence="1">
        <text>ATP + H2O = ADP + phosphate + H(+)</text>
        <dbReference type="Rhea" id="RHEA:13065"/>
        <dbReference type="ChEBI" id="CHEBI:15377"/>
        <dbReference type="ChEBI" id="CHEBI:15378"/>
        <dbReference type="ChEBI" id="CHEBI:30616"/>
        <dbReference type="ChEBI" id="CHEBI:43474"/>
        <dbReference type="ChEBI" id="CHEBI:456216"/>
        <dbReference type="EC" id="5.6.2.3"/>
    </reaction>
</comment>
<feature type="non-terminal residue" evidence="3">
    <location>
        <position position="1541"/>
    </location>
</feature>
<dbReference type="SUPFAM" id="SSF54001">
    <property type="entry name" value="Cysteine proteinases"/>
    <property type="match status" value="1"/>
</dbReference>
<dbReference type="Pfam" id="PF14214">
    <property type="entry name" value="Helitron_like_N"/>
    <property type="match status" value="1"/>
</dbReference>
<evidence type="ECO:0000313" key="4">
    <source>
        <dbReference type="Proteomes" id="UP000478052"/>
    </source>
</evidence>
<dbReference type="InterPro" id="IPR038765">
    <property type="entry name" value="Papain-like_cys_pep_sf"/>
</dbReference>
<dbReference type="OrthoDB" id="6616634at2759"/>
<dbReference type="SUPFAM" id="SSF52540">
    <property type="entry name" value="P-loop containing nucleoside triphosphate hydrolases"/>
    <property type="match status" value="2"/>
</dbReference>
<keyword evidence="4" id="KW-1185">Reference proteome</keyword>
<accession>A0A6G0Y1B9</accession>
<feature type="domain" description="USP" evidence="2">
    <location>
        <begin position="1302"/>
        <end position="1541"/>
    </location>
</feature>